<feature type="transmembrane region" description="Helical" evidence="6">
    <location>
        <begin position="63"/>
        <end position="88"/>
    </location>
</feature>
<evidence type="ECO:0000256" key="2">
    <source>
        <dbReference type="ARBA" id="ARBA00009773"/>
    </source>
</evidence>
<accession>A0A7J5TUX8</accession>
<evidence type="ECO:0000256" key="6">
    <source>
        <dbReference type="SAM" id="Phobius"/>
    </source>
</evidence>
<feature type="transmembrane region" description="Helical" evidence="6">
    <location>
        <begin position="140"/>
        <end position="162"/>
    </location>
</feature>
<proteinExistence type="inferred from homology"/>
<comment type="subcellular location">
    <subcellularLocation>
        <location evidence="1">Membrane</location>
        <topology evidence="1">Multi-pass membrane protein</topology>
    </subcellularLocation>
</comment>
<evidence type="ECO:0000256" key="1">
    <source>
        <dbReference type="ARBA" id="ARBA00004141"/>
    </source>
</evidence>
<organism evidence="7 8">
    <name type="scientific">Rudanella paleaurantiibacter</name>
    <dbReference type="NCBI Taxonomy" id="2614655"/>
    <lineage>
        <taxon>Bacteria</taxon>
        <taxon>Pseudomonadati</taxon>
        <taxon>Bacteroidota</taxon>
        <taxon>Cytophagia</taxon>
        <taxon>Cytophagales</taxon>
        <taxon>Cytophagaceae</taxon>
        <taxon>Rudanella</taxon>
    </lineage>
</organism>
<evidence type="ECO:0000256" key="5">
    <source>
        <dbReference type="ARBA" id="ARBA00023136"/>
    </source>
</evidence>
<comment type="caution">
    <text evidence="7">The sequence shown here is derived from an EMBL/GenBank/DDBJ whole genome shotgun (WGS) entry which is preliminary data.</text>
</comment>
<evidence type="ECO:0000256" key="3">
    <source>
        <dbReference type="ARBA" id="ARBA00022692"/>
    </source>
</evidence>
<dbReference type="AlphaFoldDB" id="A0A7J5TUX8"/>
<evidence type="ECO:0000313" key="8">
    <source>
        <dbReference type="Proteomes" id="UP000488299"/>
    </source>
</evidence>
<dbReference type="InterPro" id="IPR002549">
    <property type="entry name" value="AI-2E-like"/>
</dbReference>
<feature type="transmembrane region" description="Helical" evidence="6">
    <location>
        <begin position="304"/>
        <end position="329"/>
    </location>
</feature>
<name>A0A7J5TUX8_9BACT</name>
<evidence type="ECO:0000256" key="4">
    <source>
        <dbReference type="ARBA" id="ARBA00022989"/>
    </source>
</evidence>
<protein>
    <submittedName>
        <fullName evidence="7">AI-2E family transporter</fullName>
    </submittedName>
</protein>
<dbReference type="PANTHER" id="PTHR21716:SF4">
    <property type="entry name" value="TRANSMEMBRANE PROTEIN 245"/>
    <property type="match status" value="1"/>
</dbReference>
<feature type="transmembrane region" description="Helical" evidence="6">
    <location>
        <begin position="198"/>
        <end position="219"/>
    </location>
</feature>
<keyword evidence="5 6" id="KW-0472">Membrane</keyword>
<feature type="transmembrane region" description="Helical" evidence="6">
    <location>
        <begin position="263"/>
        <end position="284"/>
    </location>
</feature>
<keyword evidence="8" id="KW-1185">Reference proteome</keyword>
<dbReference type="GO" id="GO:0016020">
    <property type="term" value="C:membrane"/>
    <property type="evidence" value="ECO:0007669"/>
    <property type="project" value="UniProtKB-SubCell"/>
</dbReference>
<comment type="similarity">
    <text evidence="2">Belongs to the autoinducer-2 exporter (AI-2E) (TC 2.A.86) family.</text>
</comment>
<reference evidence="7 8" key="1">
    <citation type="submission" date="2019-10" db="EMBL/GenBank/DDBJ databases">
        <title>Rudanella paleaurantiibacter sp. nov., isolated from sludge.</title>
        <authorList>
            <person name="Xu S.Q."/>
        </authorList>
    </citation>
    <scope>NUCLEOTIDE SEQUENCE [LARGE SCALE GENOMIC DNA]</scope>
    <source>
        <strain evidence="7 8">HX-22-17</strain>
    </source>
</reference>
<keyword evidence="3 6" id="KW-0812">Transmembrane</keyword>
<dbReference type="PANTHER" id="PTHR21716">
    <property type="entry name" value="TRANSMEMBRANE PROTEIN"/>
    <property type="match status" value="1"/>
</dbReference>
<dbReference type="Pfam" id="PF01594">
    <property type="entry name" value="AI-2E_transport"/>
    <property type="match status" value="1"/>
</dbReference>
<dbReference type="Proteomes" id="UP000488299">
    <property type="component" value="Unassembled WGS sequence"/>
</dbReference>
<sequence>MANIYTPRQQRILLITSLVVIAGFIIAGLRQYATAFLGAAILFVVFRPWFHSLTQKKKWNKRLVTVLLMLFSLIVIILPFAVLSVLLVDRIQVYARNPQQILDLVNQLEKATGFKLTTQQNVRQLVTEGASFASKQFPSILGGTLDFVVILGLLYFALYFMFMEEKTFMKGLQRYLPFEQKTLNELGESLKNNVNANVIGQAVVSFVQAILTGLTLWIFGTPDPAFWGMIAFFMAFIPVLGTPLVWGPAALIKFSQNETGQGLGILLVGVIVIINIDNLLRILLAKRMGDVHPLITLTGIVLGVPIFGILGLVIGPLLLSYFIVLMEVFERQNRQQRVEAVADEVRVEEQARKG</sequence>
<dbReference type="RefSeq" id="WP_152125830.1">
    <property type="nucleotide sequence ID" value="NZ_WELI01000009.1"/>
</dbReference>
<evidence type="ECO:0000313" key="7">
    <source>
        <dbReference type="EMBL" id="KAB7727877.1"/>
    </source>
</evidence>
<keyword evidence="4 6" id="KW-1133">Transmembrane helix</keyword>
<dbReference type="EMBL" id="WELI01000009">
    <property type="protein sequence ID" value="KAB7727877.1"/>
    <property type="molecule type" value="Genomic_DNA"/>
</dbReference>
<feature type="transmembrane region" description="Helical" evidence="6">
    <location>
        <begin position="12"/>
        <end position="29"/>
    </location>
</feature>
<feature type="transmembrane region" description="Helical" evidence="6">
    <location>
        <begin position="35"/>
        <end position="51"/>
    </location>
</feature>
<gene>
    <name evidence="7" type="ORF">F5984_19090</name>
</gene>
<feature type="transmembrane region" description="Helical" evidence="6">
    <location>
        <begin position="225"/>
        <end position="251"/>
    </location>
</feature>